<feature type="region of interest" description="Disordered" evidence="6">
    <location>
        <begin position="94"/>
        <end position="147"/>
    </location>
</feature>
<keyword evidence="4" id="KW-0238">DNA-binding</keyword>
<evidence type="ECO:0000256" key="6">
    <source>
        <dbReference type="SAM" id="MobiDB-lite"/>
    </source>
</evidence>
<dbReference type="PATRIC" id="fig|1273125.3.peg.2793"/>
<accession>R7WK52</accession>
<evidence type="ECO:0000256" key="2">
    <source>
        <dbReference type="ARBA" id="ARBA00023015"/>
    </source>
</evidence>
<sequence>MGYDPRRGERAGGDRTDVAGRAPRRPGRRRTAARPPRGRPGCLRAVVPSTSQSPLARRAPHELQPRRRRRVPPGRDALRVPVRGLVPRRLLDPDLAASHRRQLVPRPHPPQQGAPRRRRPPGRRRRSCAPRSHVRHRASDRVEHALAELPPEQRAAIVAVDLEGFSTSEAAARLGVPEGTIKSRCARGRKRLVVSLGHLRGDETEPPPQREPERTTREPARGLLRRTKRVQPHDERRAPRTATHGPGTPEPGRGTR</sequence>
<dbReference type="Pfam" id="PF08281">
    <property type="entry name" value="Sigma70_r4_2"/>
    <property type="match status" value="1"/>
</dbReference>
<dbReference type="InterPro" id="IPR036388">
    <property type="entry name" value="WH-like_DNA-bd_sf"/>
</dbReference>
<dbReference type="GO" id="GO:0006352">
    <property type="term" value="P:DNA-templated transcription initiation"/>
    <property type="evidence" value="ECO:0007669"/>
    <property type="project" value="InterPro"/>
</dbReference>
<feature type="compositionally biased region" description="Basic residues" evidence="6">
    <location>
        <begin position="115"/>
        <end position="136"/>
    </location>
</feature>
<proteinExistence type="inferred from homology"/>
<keyword evidence="5" id="KW-0804">Transcription</keyword>
<feature type="compositionally biased region" description="Basic and acidic residues" evidence="6">
    <location>
        <begin position="137"/>
        <end position="146"/>
    </location>
</feature>
<organism evidence="8 9">
    <name type="scientific">Rhodococcus rhodnii LMG 5362</name>
    <dbReference type="NCBI Taxonomy" id="1273125"/>
    <lineage>
        <taxon>Bacteria</taxon>
        <taxon>Bacillati</taxon>
        <taxon>Actinomycetota</taxon>
        <taxon>Actinomycetes</taxon>
        <taxon>Mycobacteriales</taxon>
        <taxon>Nocardiaceae</taxon>
        <taxon>Rhodococcus</taxon>
    </lineage>
</organism>
<feature type="region of interest" description="Disordered" evidence="6">
    <location>
        <begin position="196"/>
        <end position="256"/>
    </location>
</feature>
<dbReference type="InterPro" id="IPR013249">
    <property type="entry name" value="RNA_pol_sigma70_r4_t2"/>
</dbReference>
<dbReference type="eggNOG" id="COG1595">
    <property type="taxonomic scope" value="Bacteria"/>
</dbReference>
<feature type="compositionally biased region" description="Basic and acidic residues" evidence="6">
    <location>
        <begin position="1"/>
        <end position="18"/>
    </location>
</feature>
<evidence type="ECO:0000256" key="3">
    <source>
        <dbReference type="ARBA" id="ARBA00023082"/>
    </source>
</evidence>
<keyword evidence="9" id="KW-1185">Reference proteome</keyword>
<evidence type="ECO:0000256" key="5">
    <source>
        <dbReference type="ARBA" id="ARBA00023163"/>
    </source>
</evidence>
<reference evidence="8 9" key="1">
    <citation type="journal article" date="2013" name="Genome Announc.">
        <title>Draft Genome Sequence of Rhodococcus rhodnii Strain LMG5362, a Symbiont of Rhodnius prolixus (Hemiptera, Reduviidae, Triatominae), the Principle Vector of Trypanosoma cruzi.</title>
        <authorList>
            <person name="Pachebat J.A."/>
            <person name="van Keulen G."/>
            <person name="Whitten M.M."/>
            <person name="Girdwood S."/>
            <person name="Del Sol R."/>
            <person name="Dyson P.J."/>
            <person name="Facey P.D."/>
        </authorList>
    </citation>
    <scope>NUCLEOTIDE SEQUENCE [LARGE SCALE GENOMIC DNA]</scope>
    <source>
        <strain evidence="8 9">LMG 5362</strain>
    </source>
</reference>
<evidence type="ECO:0000256" key="1">
    <source>
        <dbReference type="ARBA" id="ARBA00010641"/>
    </source>
</evidence>
<feature type="region of interest" description="Disordered" evidence="6">
    <location>
        <begin position="1"/>
        <end position="80"/>
    </location>
</feature>
<dbReference type="InterPro" id="IPR039425">
    <property type="entry name" value="RNA_pol_sigma-70-like"/>
</dbReference>
<feature type="compositionally biased region" description="Low complexity" evidence="6">
    <location>
        <begin position="245"/>
        <end position="256"/>
    </location>
</feature>
<feature type="compositionally biased region" description="Basic residues" evidence="6">
    <location>
        <begin position="22"/>
        <end position="32"/>
    </location>
</feature>
<comment type="caution">
    <text evidence="8">The sequence shown here is derived from an EMBL/GenBank/DDBJ whole genome shotgun (WGS) entry which is preliminary data.</text>
</comment>
<dbReference type="Proteomes" id="UP000013525">
    <property type="component" value="Unassembled WGS sequence"/>
</dbReference>
<dbReference type="GO" id="GO:0016987">
    <property type="term" value="F:sigma factor activity"/>
    <property type="evidence" value="ECO:0007669"/>
    <property type="project" value="UniProtKB-KW"/>
</dbReference>
<evidence type="ECO:0000256" key="4">
    <source>
        <dbReference type="ARBA" id="ARBA00023125"/>
    </source>
</evidence>
<protein>
    <submittedName>
        <fullName evidence="8">RNA polymerase sigma factor SigM</fullName>
    </submittedName>
</protein>
<evidence type="ECO:0000259" key="7">
    <source>
        <dbReference type="Pfam" id="PF08281"/>
    </source>
</evidence>
<dbReference type="AlphaFoldDB" id="R7WK52"/>
<dbReference type="EMBL" id="APMY01000091">
    <property type="protein sequence ID" value="EOM75665.1"/>
    <property type="molecule type" value="Genomic_DNA"/>
</dbReference>
<dbReference type="Gene3D" id="1.10.10.10">
    <property type="entry name" value="Winged helix-like DNA-binding domain superfamily/Winged helix DNA-binding domain"/>
    <property type="match status" value="1"/>
</dbReference>
<name>R7WK52_9NOCA</name>
<feature type="compositionally biased region" description="Basic and acidic residues" evidence="6">
    <location>
        <begin position="199"/>
        <end position="220"/>
    </location>
</feature>
<dbReference type="GO" id="GO:0003677">
    <property type="term" value="F:DNA binding"/>
    <property type="evidence" value="ECO:0007669"/>
    <property type="project" value="UniProtKB-KW"/>
</dbReference>
<dbReference type="CDD" id="cd06171">
    <property type="entry name" value="Sigma70_r4"/>
    <property type="match status" value="1"/>
</dbReference>
<gene>
    <name evidence="8" type="ORF">Rrhod_2935</name>
</gene>
<dbReference type="PANTHER" id="PTHR43133">
    <property type="entry name" value="RNA POLYMERASE ECF-TYPE SIGMA FACTO"/>
    <property type="match status" value="1"/>
</dbReference>
<dbReference type="SUPFAM" id="SSF88659">
    <property type="entry name" value="Sigma3 and sigma4 domains of RNA polymerase sigma factors"/>
    <property type="match status" value="1"/>
</dbReference>
<evidence type="ECO:0000313" key="8">
    <source>
        <dbReference type="EMBL" id="EOM75665.1"/>
    </source>
</evidence>
<feature type="domain" description="RNA polymerase sigma factor 70 region 4 type 2" evidence="7">
    <location>
        <begin position="140"/>
        <end position="192"/>
    </location>
</feature>
<keyword evidence="3" id="KW-0731">Sigma factor</keyword>
<dbReference type="InterPro" id="IPR013324">
    <property type="entry name" value="RNA_pol_sigma_r3/r4-like"/>
</dbReference>
<keyword evidence="2" id="KW-0805">Transcription regulation</keyword>
<evidence type="ECO:0000313" key="9">
    <source>
        <dbReference type="Proteomes" id="UP000013525"/>
    </source>
</evidence>
<dbReference type="PANTHER" id="PTHR43133:SF50">
    <property type="entry name" value="ECF RNA POLYMERASE SIGMA FACTOR SIGM"/>
    <property type="match status" value="1"/>
</dbReference>
<comment type="similarity">
    <text evidence="1">Belongs to the sigma-70 factor family. ECF subfamily.</text>
</comment>